<accession>A0A645CQN1</accession>
<feature type="region of interest" description="Disordered" evidence="1">
    <location>
        <begin position="240"/>
        <end position="270"/>
    </location>
</feature>
<feature type="compositionally biased region" description="Basic and acidic residues" evidence="1">
    <location>
        <begin position="246"/>
        <end position="259"/>
    </location>
</feature>
<reference evidence="2" key="1">
    <citation type="submission" date="2019-08" db="EMBL/GenBank/DDBJ databases">
        <authorList>
            <person name="Kucharzyk K."/>
            <person name="Murdoch R.W."/>
            <person name="Higgins S."/>
            <person name="Loffler F."/>
        </authorList>
    </citation>
    <scope>NUCLEOTIDE SEQUENCE</scope>
</reference>
<protein>
    <submittedName>
        <fullName evidence="2">Uncharacterized protein</fullName>
    </submittedName>
</protein>
<sequence length="270" mass="27688">MPHDALHLLRDEVHALSGPDRDLDAHHFPQVGGPHAAAVYHPVGLDEALIGVHTGDAAALIPLDAVNMGVGIHLQTKLLGLLHEGKADLIRAHGRVARGPDAAHHVLGQKGLHLRQGLGVHHAHVVAVVGLALGVFGGGLVFRLGLADVEAALPVKFKVVGKPFGQLLIVADAGVPHLGVQPGGFVANQGHGVAVAGGAAGDVPPVDERHPQALFAQVIGHAGADGARADYGNVKLAHSTTPWASRPKEMGRTGGRAEEPPTWSGPTPSS</sequence>
<dbReference type="EMBL" id="VSSQ01029204">
    <property type="protein sequence ID" value="MPM79233.1"/>
    <property type="molecule type" value="Genomic_DNA"/>
</dbReference>
<proteinExistence type="predicted"/>
<organism evidence="2">
    <name type="scientific">bioreactor metagenome</name>
    <dbReference type="NCBI Taxonomy" id="1076179"/>
    <lineage>
        <taxon>unclassified sequences</taxon>
        <taxon>metagenomes</taxon>
        <taxon>ecological metagenomes</taxon>
    </lineage>
</organism>
<dbReference type="AlphaFoldDB" id="A0A645CQN1"/>
<gene>
    <name evidence="2" type="ORF">SDC9_126266</name>
</gene>
<comment type="caution">
    <text evidence="2">The sequence shown here is derived from an EMBL/GenBank/DDBJ whole genome shotgun (WGS) entry which is preliminary data.</text>
</comment>
<evidence type="ECO:0000256" key="1">
    <source>
        <dbReference type="SAM" id="MobiDB-lite"/>
    </source>
</evidence>
<name>A0A645CQN1_9ZZZZ</name>
<evidence type="ECO:0000313" key="2">
    <source>
        <dbReference type="EMBL" id="MPM79233.1"/>
    </source>
</evidence>